<sequence length="271" mass="30848">MERKPRLFIGCSTESLDIADAINANLDHSYEVTIWRNGTFKLANSTIDSLTEKASSVDFAVFIFSPDDIATIRSNEEKIVRDNVIFELGLFIGTLGKQRCFIIKPRNVDLHFPTDLLGVTAADFEPNRSDGDIASALNYSCTLIKREIDNIGVLRRINTYKNSNFNKVSVDHNLSDIDFRLLSVLITTYTNSPRGYSLWQVKNELNIQDPRIDLSVIKLERLGLVQKENDVDGNDEEYYSYKITQDGLNVILKDEQKLYSLYEAKSDDLPF</sequence>
<evidence type="ECO:0000313" key="2">
    <source>
        <dbReference type="EMBL" id="MFD2999870.1"/>
    </source>
</evidence>
<keyword evidence="3" id="KW-1185">Reference proteome</keyword>
<comment type="caution">
    <text evidence="2">The sequence shown here is derived from an EMBL/GenBank/DDBJ whole genome shotgun (WGS) entry which is preliminary data.</text>
</comment>
<dbReference type="Proteomes" id="UP001597641">
    <property type="component" value="Unassembled WGS sequence"/>
</dbReference>
<dbReference type="SUPFAM" id="SSF46785">
    <property type="entry name" value="Winged helix' DNA-binding domain"/>
    <property type="match status" value="1"/>
</dbReference>
<organism evidence="2 3">
    <name type="scientific">Pontibacter toksunensis</name>
    <dbReference type="NCBI Taxonomy" id="1332631"/>
    <lineage>
        <taxon>Bacteria</taxon>
        <taxon>Pseudomonadati</taxon>
        <taxon>Bacteroidota</taxon>
        <taxon>Cytophagia</taxon>
        <taxon>Cytophagales</taxon>
        <taxon>Hymenobacteraceae</taxon>
        <taxon>Pontibacter</taxon>
    </lineage>
</organism>
<accession>A0ABW6BQ90</accession>
<protein>
    <submittedName>
        <fullName evidence="2">TIR domain-containing protein</fullName>
    </submittedName>
</protein>
<proteinExistence type="predicted"/>
<dbReference type="RefSeq" id="WP_377482282.1">
    <property type="nucleotide sequence ID" value="NZ_JBHUOX010000003.1"/>
</dbReference>
<dbReference type="Gene3D" id="1.10.10.10">
    <property type="entry name" value="Winged helix-like DNA-binding domain superfamily/Winged helix DNA-binding domain"/>
    <property type="match status" value="1"/>
</dbReference>
<gene>
    <name evidence="2" type="ORF">ACFS7Z_05835</name>
</gene>
<dbReference type="EMBL" id="JBHUOX010000003">
    <property type="protein sequence ID" value="MFD2999870.1"/>
    <property type="molecule type" value="Genomic_DNA"/>
</dbReference>
<dbReference type="Pfam" id="PF10137">
    <property type="entry name" value="CAP12-PCTIR_TIR"/>
    <property type="match status" value="1"/>
</dbReference>
<evidence type="ECO:0000259" key="1">
    <source>
        <dbReference type="Pfam" id="PF10137"/>
    </source>
</evidence>
<dbReference type="InterPro" id="IPR019302">
    <property type="entry name" value="CAP12/PCTIR_TIR_dom"/>
</dbReference>
<dbReference type="InterPro" id="IPR036390">
    <property type="entry name" value="WH_DNA-bd_sf"/>
</dbReference>
<evidence type="ECO:0000313" key="3">
    <source>
        <dbReference type="Proteomes" id="UP001597641"/>
    </source>
</evidence>
<name>A0ABW6BQ90_9BACT</name>
<feature type="domain" description="CD-NTase-associated protein 12/Pycsar effector protein TIR" evidence="1">
    <location>
        <begin position="6"/>
        <end position="125"/>
    </location>
</feature>
<reference evidence="3" key="1">
    <citation type="journal article" date="2019" name="Int. J. Syst. Evol. Microbiol.">
        <title>The Global Catalogue of Microorganisms (GCM) 10K type strain sequencing project: providing services to taxonomists for standard genome sequencing and annotation.</title>
        <authorList>
            <consortium name="The Broad Institute Genomics Platform"/>
            <consortium name="The Broad Institute Genome Sequencing Center for Infectious Disease"/>
            <person name="Wu L."/>
            <person name="Ma J."/>
        </authorList>
    </citation>
    <scope>NUCLEOTIDE SEQUENCE [LARGE SCALE GENOMIC DNA]</scope>
    <source>
        <strain evidence="3">KCTC 23984</strain>
    </source>
</reference>
<dbReference type="InterPro" id="IPR036388">
    <property type="entry name" value="WH-like_DNA-bd_sf"/>
</dbReference>